<organism evidence="1 2">
    <name type="scientific">Iris pallida</name>
    <name type="common">Sweet iris</name>
    <dbReference type="NCBI Taxonomy" id="29817"/>
    <lineage>
        <taxon>Eukaryota</taxon>
        <taxon>Viridiplantae</taxon>
        <taxon>Streptophyta</taxon>
        <taxon>Embryophyta</taxon>
        <taxon>Tracheophyta</taxon>
        <taxon>Spermatophyta</taxon>
        <taxon>Magnoliopsida</taxon>
        <taxon>Liliopsida</taxon>
        <taxon>Asparagales</taxon>
        <taxon>Iridaceae</taxon>
        <taxon>Iridoideae</taxon>
        <taxon>Irideae</taxon>
        <taxon>Iris</taxon>
    </lineage>
</organism>
<keyword evidence="1" id="KW-0808">Transferase</keyword>
<proteinExistence type="predicted"/>
<keyword evidence="1" id="KW-0675">Receptor</keyword>
<dbReference type="Proteomes" id="UP001140949">
    <property type="component" value="Unassembled WGS sequence"/>
</dbReference>
<evidence type="ECO:0000313" key="2">
    <source>
        <dbReference type="Proteomes" id="UP001140949"/>
    </source>
</evidence>
<evidence type="ECO:0000313" key="1">
    <source>
        <dbReference type="EMBL" id="KAJ6832922.1"/>
    </source>
</evidence>
<dbReference type="GO" id="GO:0016301">
    <property type="term" value="F:kinase activity"/>
    <property type="evidence" value="ECO:0007669"/>
    <property type="project" value="UniProtKB-KW"/>
</dbReference>
<name>A0AAX6GWJ0_IRIPA</name>
<comment type="caution">
    <text evidence="1">The sequence shown here is derived from an EMBL/GenBank/DDBJ whole genome shotgun (WGS) entry which is preliminary data.</text>
</comment>
<dbReference type="AlphaFoldDB" id="A0AAX6GWJ0"/>
<reference evidence="1" key="1">
    <citation type="journal article" date="2023" name="GigaByte">
        <title>Genome assembly of the bearded iris, Iris pallida Lam.</title>
        <authorList>
            <person name="Bruccoleri R.E."/>
            <person name="Oakeley E.J."/>
            <person name="Faust A.M.E."/>
            <person name="Altorfer M."/>
            <person name="Dessus-Babus S."/>
            <person name="Burckhardt D."/>
            <person name="Oertli M."/>
            <person name="Naumann U."/>
            <person name="Petersen F."/>
            <person name="Wong J."/>
        </authorList>
    </citation>
    <scope>NUCLEOTIDE SEQUENCE</scope>
    <source>
        <strain evidence="1">GSM-AAB239-AS_SAM_17_03QT</strain>
    </source>
</reference>
<reference evidence="1" key="2">
    <citation type="submission" date="2023-04" db="EMBL/GenBank/DDBJ databases">
        <authorList>
            <person name="Bruccoleri R.E."/>
            <person name="Oakeley E.J."/>
            <person name="Faust A.-M."/>
            <person name="Dessus-Babus S."/>
            <person name="Altorfer M."/>
            <person name="Burckhardt D."/>
            <person name="Oertli M."/>
            <person name="Naumann U."/>
            <person name="Petersen F."/>
            <person name="Wong J."/>
        </authorList>
    </citation>
    <scope>NUCLEOTIDE SEQUENCE</scope>
    <source>
        <strain evidence="1">GSM-AAB239-AS_SAM_17_03QT</strain>
        <tissue evidence="1">Leaf</tissue>
    </source>
</reference>
<sequence length="155" mass="16875">MRGLGISSVIVQLRQAEVSQPGVHFTVQQNVAGLDVAVDDNLLPAFVQIQKTRSYTFDDLEPPVPVEIRCGPVVQELVEATVVHEIVDQEELASAAAVAQELDDVPVPQLAYAQYFGNELLYPLSRFVGDSFHCYFGVGSRQNPSVDSAEASNTE</sequence>
<protein>
    <submittedName>
        <fullName evidence="1">L-type lectin-domain containing receptor kinase IV.2-like</fullName>
    </submittedName>
</protein>
<gene>
    <name evidence="1" type="ORF">M6B38_342305</name>
</gene>
<dbReference type="EMBL" id="JANAVB010015600">
    <property type="protein sequence ID" value="KAJ6832922.1"/>
    <property type="molecule type" value="Genomic_DNA"/>
</dbReference>
<accession>A0AAX6GWJ0</accession>
<keyword evidence="2" id="KW-1185">Reference proteome</keyword>
<keyword evidence="1" id="KW-0418">Kinase</keyword>